<feature type="compositionally biased region" description="Basic and acidic residues" evidence="1">
    <location>
        <begin position="70"/>
        <end position="86"/>
    </location>
</feature>
<feature type="compositionally biased region" description="Polar residues" evidence="1">
    <location>
        <begin position="633"/>
        <end position="655"/>
    </location>
</feature>
<sequence>MPLVVLHPSDSIPAKPTTTATIDKSAKIPPPEEYLLPADAAQTLLALHHQPTSLEPSSPGGSLPAPDIAEDSKDWHIAEEESDHHRTAEFEGLDPATSFNSASVNLAELLSRPNTVLETPRKGKSIPRKPRSKKALVDPLSPAPSSFAEHESLPSSQEPHEEILPSPAKESLVHPPAPLSKLSAKKIRKKTIEPKPETWNRPLNMGEADVHALDEHKLRILNETKNVSSFVVIGQTLHKLYYEDKLMKTQKEFLEWTKAHLGFSKSTTYEYIISYRIYSDIASKLAKEFRPPMYQSHCQLLSKVPSKKLVDTWVDVCRQAPNGVITTAFLETYLETNNLKVPKSRIASHGCCSDQQTDSKALLEAVAHAKAAIQGSSSSNLAEDDAGGRSSRHPGTGHVDYPTATPRKHGAKTNTISPRHSGSSDGKRIGKHARDDQDALPEPAQRRKTEPERSQDHNLAHYHPGPVPLPTPMPSNLPVLPPPTYSAEGDSDPSDEDARPRLPFNDGFIFELSKNVVMHPQFDMIMQTVADFKAAEQQPWFGRLWCNLSAIRPFSTTDIYGNPANHQASYEGGLERLLEIIFTKFANKEFHEGLFLLRGEFGADWFTPILQHPYCILRHNNPPMAAPPHSDDNGGTSPASASGAHQNGRANNSSARPPPVHTPYETYVMFYLGPNIKEFCTVFRSVGLVPGINSWAAVLNVANVPGLFIPTPAPAPDTMIESNHSDMQHSLSEAASALVEIAGVAGLSGGGGGPQHRAIDTPKGVADGDANGHSPRDSQ</sequence>
<feature type="region of interest" description="Disordered" evidence="1">
    <location>
        <begin position="373"/>
        <end position="500"/>
    </location>
</feature>
<organism evidence="2 3">
    <name type="scientific">Powellomyces hirtus</name>
    <dbReference type="NCBI Taxonomy" id="109895"/>
    <lineage>
        <taxon>Eukaryota</taxon>
        <taxon>Fungi</taxon>
        <taxon>Fungi incertae sedis</taxon>
        <taxon>Chytridiomycota</taxon>
        <taxon>Chytridiomycota incertae sedis</taxon>
        <taxon>Chytridiomycetes</taxon>
        <taxon>Spizellomycetales</taxon>
        <taxon>Powellomycetaceae</taxon>
        <taxon>Powellomyces</taxon>
    </lineage>
</organism>
<proteinExistence type="predicted"/>
<dbReference type="AlphaFoldDB" id="A0A507E810"/>
<feature type="compositionally biased region" description="Low complexity" evidence="1">
    <location>
        <begin position="51"/>
        <end position="64"/>
    </location>
</feature>
<evidence type="ECO:0000256" key="1">
    <source>
        <dbReference type="SAM" id="MobiDB-lite"/>
    </source>
</evidence>
<feature type="compositionally biased region" description="Basic residues" evidence="1">
    <location>
        <begin position="122"/>
        <end position="134"/>
    </location>
</feature>
<comment type="caution">
    <text evidence="2">The sequence shown here is derived from an EMBL/GenBank/DDBJ whole genome shotgun (WGS) entry which is preliminary data.</text>
</comment>
<evidence type="ECO:0000313" key="3">
    <source>
        <dbReference type="Proteomes" id="UP000318582"/>
    </source>
</evidence>
<feature type="compositionally biased region" description="Basic and acidic residues" evidence="1">
    <location>
        <begin position="425"/>
        <end position="437"/>
    </location>
</feature>
<feature type="region of interest" description="Disordered" evidence="1">
    <location>
        <begin position="1"/>
        <end position="26"/>
    </location>
</feature>
<name>A0A507E810_9FUNG</name>
<feature type="compositionally biased region" description="Pro residues" evidence="1">
    <location>
        <begin position="465"/>
        <end position="484"/>
    </location>
</feature>
<feature type="region of interest" description="Disordered" evidence="1">
    <location>
        <begin position="748"/>
        <end position="779"/>
    </location>
</feature>
<feature type="compositionally biased region" description="Basic and acidic residues" evidence="1">
    <location>
        <begin position="444"/>
        <end position="459"/>
    </location>
</feature>
<accession>A0A507E810</accession>
<reference evidence="2 3" key="1">
    <citation type="journal article" date="2019" name="Sci. Rep.">
        <title>Comparative genomics of chytrid fungi reveal insights into the obligate biotrophic and pathogenic lifestyle of Synchytrium endobioticum.</title>
        <authorList>
            <person name="van de Vossenberg B.T.L.H."/>
            <person name="Warris S."/>
            <person name="Nguyen H.D.T."/>
            <person name="van Gent-Pelzer M.P.E."/>
            <person name="Joly D.L."/>
            <person name="van de Geest H.C."/>
            <person name="Bonants P.J.M."/>
            <person name="Smith D.S."/>
            <person name="Levesque C.A."/>
            <person name="van der Lee T.A.J."/>
        </authorList>
    </citation>
    <scope>NUCLEOTIDE SEQUENCE [LARGE SCALE GENOMIC DNA]</scope>
    <source>
        <strain evidence="2 3">CBS 809.83</strain>
    </source>
</reference>
<feature type="region of interest" description="Disordered" evidence="1">
    <location>
        <begin position="47"/>
        <end position="86"/>
    </location>
</feature>
<feature type="region of interest" description="Disordered" evidence="1">
    <location>
        <begin position="625"/>
        <end position="659"/>
    </location>
</feature>
<dbReference type="Proteomes" id="UP000318582">
    <property type="component" value="Unassembled WGS sequence"/>
</dbReference>
<feature type="compositionally biased region" description="Basic and acidic residues" evidence="1">
    <location>
        <begin position="148"/>
        <end position="163"/>
    </location>
</feature>
<protein>
    <submittedName>
        <fullName evidence="2">Uncharacterized protein</fullName>
    </submittedName>
</protein>
<gene>
    <name evidence="2" type="ORF">PhCBS80983_g02087</name>
</gene>
<dbReference type="EMBL" id="QEAQ01000019">
    <property type="protein sequence ID" value="TPX60052.1"/>
    <property type="molecule type" value="Genomic_DNA"/>
</dbReference>
<feature type="region of interest" description="Disordered" evidence="1">
    <location>
        <begin position="115"/>
        <end position="176"/>
    </location>
</feature>
<feature type="compositionally biased region" description="Polar residues" evidence="1">
    <location>
        <begin position="412"/>
        <end position="424"/>
    </location>
</feature>
<evidence type="ECO:0000313" key="2">
    <source>
        <dbReference type="EMBL" id="TPX60052.1"/>
    </source>
</evidence>
<keyword evidence="3" id="KW-1185">Reference proteome</keyword>